<comment type="function">
    <text evidence="1">Acyltransferase required for the direct transfer of medium- to long-chain fatty acyl moieties from a carrier protein (MbtL) on to the epsilon-amino group of lysine residue in the mycobactin core.</text>
</comment>
<dbReference type="SUPFAM" id="SSF56235">
    <property type="entry name" value="N-terminal nucleophile aminohydrolases (Ntn hydrolases)"/>
    <property type="match status" value="1"/>
</dbReference>
<comment type="caution">
    <text evidence="9">The sequence shown here is derived from an EMBL/GenBank/DDBJ whole genome shotgun (WGS) entry which is preliminary data.</text>
</comment>
<dbReference type="RefSeq" id="WP_133799822.1">
    <property type="nucleotide sequence ID" value="NZ_SNWQ01000004.1"/>
</dbReference>
<sequence length="873" mass="95554">MNAKVHRDDWGVPHLRAGDPLALAYLQGVNAAADRGWQIELERRRFLGTSAAFLGQEAVGWDTFARQARIDDTAQRCYQNLDDDTREWISAYVDGVNHALPSAAVRAPEFASTGLEPTEWEPWAPLGIWMAVHILFAGFPTLLWREQVVRNLGEGAVTLFNSEGPTTAGSNGWLIPGDLTATGLPIIAGDPHRYIESPNVYQQIRLSCPEYDAVGLAVPGIPGIAHFGHNGEVAWGITNAMASYQDLYYEQLRRSDSQVEALGPSGWQTASVHTETIEVAGSDPVPIEVIETERGPIIVGGPDEDRAISLCYPPRVTGRLGFETIPKLLTATTVADVDRAWDTWVEPVNVVMAADTSGGLLHRTAGLVPERDPGNLLRVVPAWEAEHEWRGWHELPRATVDGVAVMANSREIAEPLGEEFAAPHRYLRIKELLTSRSGWAVEEMPAIHTDTYLGSADLLLDLLAGLPHLTPAAAELRAQLQVWDRRMDASSNIASSFAAVRKALIRRIAEHPTLAPLDQESGCPELFQPWMDTLTHVAFALENLLTTDLLPSIDFGSLAREALEEVAGRRPRGPWGDTHQLSPLHALRGPLFAPDEEPIDLALSGDHHCVMSTSPLPGLTDVCIRASAARFAWDLAKRENSSWIVPLGASGVLGDPHHHDQLPLWLRGELAPIVTDWDKLTPKEDTFDQDIAGLGRVRIVPAQPADDIDLIYDWVTAERARFWGMGDKSRAEVLAIYEFLDSLPTHHVYLVHVDDVPVALFQTYDPGADPVGEAYDVQPGDIGVHLLIAPGDPRPGFTGQLFVALGTFLIGQKGHPRVVVEPDARNTKAVTRFQRGGFTMGTEVTITQHDGTTKPAQLGFLTRETFKSASSGR</sequence>
<keyword evidence="10" id="KW-1185">Reference proteome</keyword>
<dbReference type="Gene3D" id="2.30.120.10">
    <property type="match status" value="1"/>
</dbReference>
<dbReference type="Gene3D" id="3.40.630.30">
    <property type="match status" value="1"/>
</dbReference>
<dbReference type="EMBL" id="SNWQ01000004">
    <property type="protein sequence ID" value="TDO50623.1"/>
    <property type="molecule type" value="Genomic_DNA"/>
</dbReference>
<proteinExistence type="inferred from homology"/>
<gene>
    <name evidence="9" type="ORF">EV643_104116</name>
</gene>
<dbReference type="InterPro" id="IPR002692">
    <property type="entry name" value="S45"/>
</dbReference>
<dbReference type="Pfam" id="PF01804">
    <property type="entry name" value="Penicil_amidase"/>
    <property type="match status" value="1"/>
</dbReference>
<dbReference type="GO" id="GO:0016811">
    <property type="term" value="F:hydrolase activity, acting on carbon-nitrogen (but not peptide) bonds, in linear amides"/>
    <property type="evidence" value="ECO:0007669"/>
    <property type="project" value="InterPro"/>
</dbReference>
<dbReference type="InterPro" id="IPR019432">
    <property type="entry name" value="Acyltransferase_MbtK/IucB-like"/>
</dbReference>
<dbReference type="GO" id="GO:0017000">
    <property type="term" value="P:antibiotic biosynthetic process"/>
    <property type="evidence" value="ECO:0007669"/>
    <property type="project" value="InterPro"/>
</dbReference>
<dbReference type="SUPFAM" id="SSF55729">
    <property type="entry name" value="Acyl-CoA N-acyltransferases (Nat)"/>
    <property type="match status" value="1"/>
</dbReference>
<evidence type="ECO:0000256" key="1">
    <source>
        <dbReference type="ARBA" id="ARBA00003818"/>
    </source>
</evidence>
<dbReference type="GO" id="GO:0019290">
    <property type="term" value="P:siderophore biosynthetic process"/>
    <property type="evidence" value="ECO:0007669"/>
    <property type="project" value="InterPro"/>
</dbReference>
<evidence type="ECO:0000256" key="3">
    <source>
        <dbReference type="ARBA" id="ARBA00006586"/>
    </source>
</evidence>
<dbReference type="InterPro" id="IPR043146">
    <property type="entry name" value="Penicillin_amidase_N_B-knob"/>
</dbReference>
<dbReference type="Proteomes" id="UP000295388">
    <property type="component" value="Unassembled WGS sequence"/>
</dbReference>
<keyword evidence="6" id="KW-0865">Zymogen</keyword>
<dbReference type="PANTHER" id="PTHR34218">
    <property type="entry name" value="PEPTIDASE S45 PENICILLIN AMIDASE"/>
    <property type="match status" value="1"/>
</dbReference>
<dbReference type="InterPro" id="IPR029055">
    <property type="entry name" value="Ntn_hydrolases_N"/>
</dbReference>
<dbReference type="PANTHER" id="PTHR34218:SF4">
    <property type="entry name" value="ACYL-HOMOSERINE LACTONE ACYLASE QUIP"/>
    <property type="match status" value="1"/>
</dbReference>
<evidence type="ECO:0000313" key="9">
    <source>
        <dbReference type="EMBL" id="TDO50623.1"/>
    </source>
</evidence>
<dbReference type="InterPro" id="IPR016181">
    <property type="entry name" value="Acyl_CoA_acyltransferase"/>
</dbReference>
<dbReference type="Gene3D" id="3.60.20.10">
    <property type="entry name" value="Glutamine Phosphoribosylpyrophosphate, subunit 1, domain 1"/>
    <property type="match status" value="1"/>
</dbReference>
<evidence type="ECO:0000256" key="6">
    <source>
        <dbReference type="ARBA" id="ARBA00023145"/>
    </source>
</evidence>
<dbReference type="AlphaFoldDB" id="A0A4R6KHW5"/>
<evidence type="ECO:0000256" key="5">
    <source>
        <dbReference type="ARBA" id="ARBA00022801"/>
    </source>
</evidence>
<dbReference type="Pfam" id="PF13523">
    <property type="entry name" value="Acetyltransf_8"/>
    <property type="match status" value="1"/>
</dbReference>
<organism evidence="9 10">
    <name type="scientific">Kribbella caucasensis</name>
    <dbReference type="NCBI Taxonomy" id="2512215"/>
    <lineage>
        <taxon>Bacteria</taxon>
        <taxon>Bacillati</taxon>
        <taxon>Actinomycetota</taxon>
        <taxon>Actinomycetes</taxon>
        <taxon>Propionibacteriales</taxon>
        <taxon>Kribbellaceae</taxon>
        <taxon>Kribbella</taxon>
    </lineage>
</organism>
<evidence type="ECO:0000256" key="7">
    <source>
        <dbReference type="ARBA" id="ARBA00031122"/>
    </source>
</evidence>
<dbReference type="GO" id="GO:0016746">
    <property type="term" value="F:acyltransferase activity"/>
    <property type="evidence" value="ECO:0007669"/>
    <property type="project" value="InterPro"/>
</dbReference>
<dbReference type="Gene3D" id="1.10.439.10">
    <property type="entry name" value="Penicillin Amidohydrolase, domain 1"/>
    <property type="match status" value="1"/>
</dbReference>
<comment type="pathway">
    <text evidence="2">Siderophore biosynthesis; mycobactin biosynthesis.</text>
</comment>
<evidence type="ECO:0000313" key="10">
    <source>
        <dbReference type="Proteomes" id="UP000295388"/>
    </source>
</evidence>
<evidence type="ECO:0000256" key="2">
    <source>
        <dbReference type="ARBA" id="ARBA00005102"/>
    </source>
</evidence>
<dbReference type="Gene3D" id="1.10.1400.10">
    <property type="match status" value="1"/>
</dbReference>
<evidence type="ECO:0000259" key="8">
    <source>
        <dbReference type="SMART" id="SM01006"/>
    </source>
</evidence>
<keyword evidence="5" id="KW-0378">Hydrolase</keyword>
<reference evidence="9 10" key="1">
    <citation type="submission" date="2019-03" db="EMBL/GenBank/DDBJ databases">
        <title>Genomic Encyclopedia of Type Strains, Phase III (KMG-III): the genomes of soil and plant-associated and newly described type strains.</title>
        <authorList>
            <person name="Whitman W."/>
        </authorList>
    </citation>
    <scope>NUCLEOTIDE SEQUENCE [LARGE SCALE GENOMIC DNA]</scope>
    <source>
        <strain evidence="9 10">VKM Ac-2527</strain>
    </source>
</reference>
<name>A0A4R6KHW5_9ACTN</name>
<comment type="similarity">
    <text evidence="3">Belongs to the peptidase S45 family.</text>
</comment>
<protein>
    <recommendedName>
        <fullName evidence="4">Lysine N-acyltransferase MbtK</fullName>
    </recommendedName>
    <alternativeName>
        <fullName evidence="7">Mycobactin synthase protein K</fullName>
    </alternativeName>
</protein>
<dbReference type="InterPro" id="IPR023343">
    <property type="entry name" value="Penicillin_amidase_dom1"/>
</dbReference>
<dbReference type="SMART" id="SM01006">
    <property type="entry name" value="AlcB"/>
    <property type="match status" value="1"/>
</dbReference>
<dbReference type="OrthoDB" id="9759796at2"/>
<accession>A0A4R6KHW5</accession>
<dbReference type="InterPro" id="IPR043147">
    <property type="entry name" value="Penicillin_amidase_A-knob"/>
</dbReference>
<feature type="domain" description="Acyltransferase MbtK/IucB-like conserved" evidence="8">
    <location>
        <begin position="700"/>
        <end position="748"/>
    </location>
</feature>
<dbReference type="UniPathway" id="UPA00011"/>
<evidence type="ECO:0000256" key="4">
    <source>
        <dbReference type="ARBA" id="ARBA00020586"/>
    </source>
</evidence>